<evidence type="ECO:0000259" key="1">
    <source>
        <dbReference type="PROSITE" id="PS50994"/>
    </source>
</evidence>
<dbReference type="PROSITE" id="PS50994">
    <property type="entry name" value="INTEGRASE"/>
    <property type="match status" value="1"/>
</dbReference>
<protein>
    <recommendedName>
        <fullName evidence="1">Integrase catalytic domain-containing protein</fullName>
    </recommendedName>
</protein>
<dbReference type="Pfam" id="PF00665">
    <property type="entry name" value="rve"/>
    <property type="match status" value="1"/>
</dbReference>
<dbReference type="EMBL" id="AM469231">
    <property type="protein sequence ID" value="CAN65934.1"/>
    <property type="molecule type" value="Genomic_DNA"/>
</dbReference>
<dbReference type="PANTHER" id="PTHR48475:SF1">
    <property type="entry name" value="RNASE H TYPE-1 DOMAIN-CONTAINING PROTEIN"/>
    <property type="match status" value="1"/>
</dbReference>
<feature type="domain" description="Integrase catalytic" evidence="1">
    <location>
        <begin position="343"/>
        <end position="455"/>
    </location>
</feature>
<dbReference type="GO" id="GO:0003676">
    <property type="term" value="F:nucleic acid binding"/>
    <property type="evidence" value="ECO:0007669"/>
    <property type="project" value="InterPro"/>
</dbReference>
<name>A5BSC6_VITVI</name>
<dbReference type="Pfam" id="PF17919">
    <property type="entry name" value="RT_RNaseH_2"/>
    <property type="match status" value="1"/>
</dbReference>
<dbReference type="InterPro" id="IPR036397">
    <property type="entry name" value="RNaseH_sf"/>
</dbReference>
<dbReference type="AlphaFoldDB" id="A5BSC6"/>
<dbReference type="InterPro" id="IPR012337">
    <property type="entry name" value="RNaseH-like_sf"/>
</dbReference>
<accession>A5BSC6</accession>
<dbReference type="PANTHER" id="PTHR48475">
    <property type="entry name" value="RIBONUCLEASE H"/>
    <property type="match status" value="1"/>
</dbReference>
<dbReference type="Gene3D" id="3.30.70.270">
    <property type="match status" value="1"/>
</dbReference>
<dbReference type="InterPro" id="IPR041577">
    <property type="entry name" value="RT_RNaseH_2"/>
</dbReference>
<evidence type="ECO:0000313" key="2">
    <source>
        <dbReference type="EMBL" id="CAN65934.1"/>
    </source>
</evidence>
<dbReference type="InterPro" id="IPR043128">
    <property type="entry name" value="Rev_trsase/Diguanyl_cyclase"/>
</dbReference>
<gene>
    <name evidence="2" type="ORF">VITISV_017454</name>
</gene>
<proteinExistence type="predicted"/>
<sequence>MGPSGPRSELIYNDGMVYEGWIGSRFILVQKGILVIAHGCTKDTGQECQDRGSSHREEDLGCKRLPNSLGFFLIEWILIWEHPDQRFINFVDNSHLRTESNGTPIGDESRCLTGKLVALGHFIARFTDKLRPFFLMLREVDAIGWTNNCQKAFEEIKHYLTQPPILSSPQPGEWLYMYLVVSDWAVSVVLFCCLSYKEQRLVYFSSRVMVNAETRYSKVEQTVLALRSVAQKLRPYFQAHPVDGASRSLGSEVGLLLKSPTGEQLKQPIWLGFPTSNNEVEFEVILFGLDLTFALSASKLKIYSDSQLIMEHIQKKYEAKNERMSQYLMKVRDSLKQLDEWVIKKIPWADNISADALWGMDIVGPLPTAGAQKKFLLIATDYFSKWVEAEAYANIKDKDITKFIWKNIIYRFGIPQEIIADNGLQFDSITFQTFYSELKIKNLYSTPRYPKAMGK</sequence>
<reference evidence="2" key="1">
    <citation type="journal article" date="2007" name="PLoS ONE">
        <title>The first genome sequence of an elite grapevine cultivar (Pinot noir Vitis vinifera L.): coping with a highly heterozygous genome.</title>
        <authorList>
            <person name="Velasco R."/>
            <person name="Zharkikh A."/>
            <person name="Troggio M."/>
            <person name="Cartwright D.A."/>
            <person name="Cestaro A."/>
            <person name="Pruss D."/>
            <person name="Pindo M."/>
            <person name="FitzGerald L.M."/>
            <person name="Vezzulli S."/>
            <person name="Reid J."/>
            <person name="Malacarne G."/>
            <person name="Iliev D."/>
            <person name="Coppola G."/>
            <person name="Wardell B."/>
            <person name="Micheletti D."/>
            <person name="Macalma T."/>
            <person name="Facci M."/>
            <person name="Mitchell J.T."/>
            <person name="Perazzolli M."/>
            <person name="Eldredge G."/>
            <person name="Gatto P."/>
            <person name="Oyzerski R."/>
            <person name="Moretto M."/>
            <person name="Gutin N."/>
            <person name="Stefanini M."/>
            <person name="Chen Y."/>
            <person name="Segala C."/>
            <person name="Davenport C."/>
            <person name="Dematte L."/>
            <person name="Mraz A."/>
            <person name="Battilana J."/>
            <person name="Stormo K."/>
            <person name="Costa F."/>
            <person name="Tao Q."/>
            <person name="Si-Ammour A."/>
            <person name="Harkins T."/>
            <person name="Lackey A."/>
            <person name="Perbost C."/>
            <person name="Taillon B."/>
            <person name="Stella A."/>
            <person name="Solovyev V."/>
            <person name="Fawcett J.A."/>
            <person name="Sterck L."/>
            <person name="Vandepoele K."/>
            <person name="Grando S.M."/>
            <person name="Toppo S."/>
            <person name="Moser C."/>
            <person name="Lanchbury J."/>
            <person name="Bogden R."/>
            <person name="Skolnick M."/>
            <person name="Sgaramella V."/>
            <person name="Bhatnagar S.K."/>
            <person name="Fontana P."/>
            <person name="Gutin A."/>
            <person name="Van de Peer Y."/>
            <person name="Salamini F."/>
            <person name="Viola R."/>
        </authorList>
    </citation>
    <scope>NUCLEOTIDE SEQUENCE</scope>
</reference>
<dbReference type="GO" id="GO:0015074">
    <property type="term" value="P:DNA integration"/>
    <property type="evidence" value="ECO:0007669"/>
    <property type="project" value="InterPro"/>
</dbReference>
<dbReference type="Gene3D" id="3.30.420.10">
    <property type="entry name" value="Ribonuclease H-like superfamily/Ribonuclease H"/>
    <property type="match status" value="2"/>
</dbReference>
<organism evidence="2">
    <name type="scientific">Vitis vinifera</name>
    <name type="common">Grape</name>
    <dbReference type="NCBI Taxonomy" id="29760"/>
    <lineage>
        <taxon>Eukaryota</taxon>
        <taxon>Viridiplantae</taxon>
        <taxon>Streptophyta</taxon>
        <taxon>Embryophyta</taxon>
        <taxon>Tracheophyta</taxon>
        <taxon>Spermatophyta</taxon>
        <taxon>Magnoliopsida</taxon>
        <taxon>eudicotyledons</taxon>
        <taxon>Gunneridae</taxon>
        <taxon>Pentapetalae</taxon>
        <taxon>rosids</taxon>
        <taxon>Vitales</taxon>
        <taxon>Vitaceae</taxon>
        <taxon>Viteae</taxon>
        <taxon>Vitis</taxon>
    </lineage>
</organism>
<dbReference type="InterPro" id="IPR043502">
    <property type="entry name" value="DNA/RNA_pol_sf"/>
</dbReference>
<dbReference type="InterPro" id="IPR001584">
    <property type="entry name" value="Integrase_cat-core"/>
</dbReference>
<dbReference type="CDD" id="cd09279">
    <property type="entry name" value="RNase_HI_like"/>
    <property type="match status" value="1"/>
</dbReference>
<dbReference type="SUPFAM" id="SSF56672">
    <property type="entry name" value="DNA/RNA polymerases"/>
    <property type="match status" value="1"/>
</dbReference>
<dbReference type="SUPFAM" id="SSF53098">
    <property type="entry name" value="Ribonuclease H-like"/>
    <property type="match status" value="2"/>
</dbReference>